<reference evidence="3" key="1">
    <citation type="submission" date="2023-07" db="EMBL/GenBank/DDBJ databases">
        <title>30 novel species of actinomycetes from the DSMZ collection.</title>
        <authorList>
            <person name="Nouioui I."/>
        </authorList>
    </citation>
    <scope>NUCLEOTIDE SEQUENCE [LARGE SCALE GENOMIC DNA]</scope>
    <source>
        <strain evidence="3">DSM 44938</strain>
    </source>
</reference>
<evidence type="ECO:0000313" key="2">
    <source>
        <dbReference type="EMBL" id="MDT0344539.1"/>
    </source>
</evidence>
<evidence type="ECO:0000259" key="1">
    <source>
        <dbReference type="PROSITE" id="PS51340"/>
    </source>
</evidence>
<dbReference type="InterPro" id="IPR005303">
    <property type="entry name" value="MOCOS_middle"/>
</dbReference>
<dbReference type="InterPro" id="IPR005302">
    <property type="entry name" value="MoCF_Sase_C"/>
</dbReference>
<keyword evidence="3" id="KW-1185">Reference proteome</keyword>
<dbReference type="Pfam" id="PF03476">
    <property type="entry name" value="MOSC_N"/>
    <property type="match status" value="1"/>
</dbReference>
<organism evidence="2 3">
    <name type="scientific">Streptomyces litchfieldiae</name>
    <dbReference type="NCBI Taxonomy" id="3075543"/>
    <lineage>
        <taxon>Bacteria</taxon>
        <taxon>Bacillati</taxon>
        <taxon>Actinomycetota</taxon>
        <taxon>Actinomycetes</taxon>
        <taxon>Kitasatosporales</taxon>
        <taxon>Streptomycetaceae</taxon>
        <taxon>Streptomyces</taxon>
    </lineage>
</organism>
<dbReference type="PROSITE" id="PS51340">
    <property type="entry name" value="MOSC"/>
    <property type="match status" value="1"/>
</dbReference>
<dbReference type="PANTHER" id="PTHR14237:SF19">
    <property type="entry name" value="MITOCHONDRIAL AMIDOXIME REDUCING COMPONENT 1"/>
    <property type="match status" value="1"/>
</dbReference>
<feature type="domain" description="MOSC" evidence="1">
    <location>
        <begin position="120"/>
        <end position="271"/>
    </location>
</feature>
<proteinExistence type="predicted"/>
<evidence type="ECO:0000313" key="3">
    <source>
        <dbReference type="Proteomes" id="UP001183246"/>
    </source>
</evidence>
<gene>
    <name evidence="2" type="ORF">RM590_18255</name>
</gene>
<dbReference type="Pfam" id="PF03473">
    <property type="entry name" value="MOSC"/>
    <property type="match status" value="1"/>
</dbReference>
<dbReference type="PANTHER" id="PTHR14237">
    <property type="entry name" value="MOLYBDOPTERIN COFACTOR SULFURASE MOSC"/>
    <property type="match status" value="1"/>
</dbReference>
<dbReference type="InterPro" id="IPR011037">
    <property type="entry name" value="Pyrv_Knase-like_insert_dom_sf"/>
</dbReference>
<accession>A0ABU2MSC9</accession>
<sequence>MAKIKELYSYPVKGCAGMALGTALMTAAGLAYDRAFMVVDAEGTFRSQRRDPRLALIRPEIDAGGELLTLRGPDAAGAVDVPVVVDDERRDLRLFGKPFTGIDQGEDAAAWLTALLGAPSRLVGVPPDHARVTDGETPGTCGYADSGALHLTTTASLDHLNERITAAGRAPVPMARFRPNVVAAGPGLEEPHAEDRLRRLTVGAAELAYAKPAIRCAVTLVDQESGDRAGPEPLRTLATYRRHPGGGVAFGVKFSVPRGGKLSVGDELTVTARA</sequence>
<protein>
    <submittedName>
        <fullName evidence="2">MOSC N-terminal beta barrel domain-containing protein</fullName>
    </submittedName>
</protein>
<dbReference type="SUPFAM" id="SSF141673">
    <property type="entry name" value="MOSC N-terminal domain-like"/>
    <property type="match status" value="1"/>
</dbReference>
<dbReference type="Proteomes" id="UP001183246">
    <property type="component" value="Unassembled WGS sequence"/>
</dbReference>
<comment type="caution">
    <text evidence="2">The sequence shown here is derived from an EMBL/GenBank/DDBJ whole genome shotgun (WGS) entry which is preliminary data.</text>
</comment>
<dbReference type="RefSeq" id="WP_311705671.1">
    <property type="nucleotide sequence ID" value="NZ_JAVREL010000010.1"/>
</dbReference>
<dbReference type="SUPFAM" id="SSF50800">
    <property type="entry name" value="PK beta-barrel domain-like"/>
    <property type="match status" value="1"/>
</dbReference>
<dbReference type="EMBL" id="JAVREL010000010">
    <property type="protein sequence ID" value="MDT0344539.1"/>
    <property type="molecule type" value="Genomic_DNA"/>
</dbReference>
<name>A0ABU2MSC9_9ACTN</name>